<evidence type="ECO:0000256" key="1">
    <source>
        <dbReference type="SAM" id="SignalP"/>
    </source>
</evidence>
<reference evidence="2 3" key="1">
    <citation type="journal article" date="2015" name="Nat. Commun.">
        <title>Outbred genome sequencing and CRISPR/Cas9 gene editing in butterflies.</title>
        <authorList>
            <person name="Li X."/>
            <person name="Fan D."/>
            <person name="Zhang W."/>
            <person name="Liu G."/>
            <person name="Zhang L."/>
            <person name="Zhao L."/>
            <person name="Fang X."/>
            <person name="Chen L."/>
            <person name="Dong Y."/>
            <person name="Chen Y."/>
            <person name="Ding Y."/>
            <person name="Zhao R."/>
            <person name="Feng M."/>
            <person name="Zhu Y."/>
            <person name="Feng Y."/>
            <person name="Jiang X."/>
            <person name="Zhu D."/>
            <person name="Xiang H."/>
            <person name="Feng X."/>
            <person name="Li S."/>
            <person name="Wang J."/>
            <person name="Zhang G."/>
            <person name="Kronforst M.R."/>
            <person name="Wang W."/>
        </authorList>
    </citation>
    <scope>NUCLEOTIDE SEQUENCE [LARGE SCALE GENOMIC DNA]</scope>
    <source>
        <strain evidence="2">Ya'a_city_454_Px</strain>
        <tissue evidence="2">Whole body</tissue>
    </source>
</reference>
<gene>
    <name evidence="2" type="ORF">RR46_04532</name>
</gene>
<dbReference type="EMBL" id="KQ459599">
    <property type="protein sequence ID" value="KPI94464.1"/>
    <property type="molecule type" value="Genomic_DNA"/>
</dbReference>
<keyword evidence="3" id="KW-1185">Reference proteome</keyword>
<proteinExistence type="predicted"/>
<dbReference type="AlphaFoldDB" id="A0A194PNZ1"/>
<sequence>MATMLMVAAMRLLSSAIDINANFYYSNLHCFQKLGGSYASEADVDITQHNRRVCGGVMARETALRFNKESHPLPARFGGIRNADGTRGGIGLWKASERECKDGAHIHGFPLPERRSVKFRKCVPITGIIEP</sequence>
<dbReference type="Proteomes" id="UP000053268">
    <property type="component" value="Unassembled WGS sequence"/>
</dbReference>
<feature type="signal peptide" evidence="1">
    <location>
        <begin position="1"/>
        <end position="16"/>
    </location>
</feature>
<protein>
    <recommendedName>
        <fullName evidence="4">Secreted protein</fullName>
    </recommendedName>
</protein>
<evidence type="ECO:0000313" key="3">
    <source>
        <dbReference type="Proteomes" id="UP000053268"/>
    </source>
</evidence>
<organism evidence="2 3">
    <name type="scientific">Papilio xuthus</name>
    <name type="common">Asian swallowtail butterfly</name>
    <dbReference type="NCBI Taxonomy" id="66420"/>
    <lineage>
        <taxon>Eukaryota</taxon>
        <taxon>Metazoa</taxon>
        <taxon>Ecdysozoa</taxon>
        <taxon>Arthropoda</taxon>
        <taxon>Hexapoda</taxon>
        <taxon>Insecta</taxon>
        <taxon>Pterygota</taxon>
        <taxon>Neoptera</taxon>
        <taxon>Endopterygota</taxon>
        <taxon>Lepidoptera</taxon>
        <taxon>Glossata</taxon>
        <taxon>Ditrysia</taxon>
        <taxon>Papilionoidea</taxon>
        <taxon>Papilionidae</taxon>
        <taxon>Papilioninae</taxon>
        <taxon>Papilio</taxon>
    </lineage>
</organism>
<keyword evidence="1" id="KW-0732">Signal</keyword>
<accession>A0A194PNZ1</accession>
<name>A0A194PNZ1_PAPXU</name>
<feature type="chain" id="PRO_5008263498" description="Secreted protein" evidence="1">
    <location>
        <begin position="17"/>
        <end position="131"/>
    </location>
</feature>
<evidence type="ECO:0000313" key="2">
    <source>
        <dbReference type="EMBL" id="KPI94464.1"/>
    </source>
</evidence>
<evidence type="ECO:0008006" key="4">
    <source>
        <dbReference type="Google" id="ProtNLM"/>
    </source>
</evidence>